<feature type="active site" description="Proton donor" evidence="12">
    <location>
        <position position="58"/>
    </location>
</feature>
<dbReference type="Proteomes" id="UP000198508">
    <property type="component" value="Unassembled WGS sequence"/>
</dbReference>
<dbReference type="NCBIfam" id="TIGR01354">
    <property type="entry name" value="cyt_deam_tetra"/>
    <property type="match status" value="1"/>
</dbReference>
<dbReference type="InterPro" id="IPR016193">
    <property type="entry name" value="Cytidine_deaminase-like"/>
</dbReference>
<evidence type="ECO:0000256" key="5">
    <source>
        <dbReference type="ARBA" id="ARBA00018266"/>
    </source>
</evidence>
<evidence type="ECO:0000256" key="14">
    <source>
        <dbReference type="PIRSR" id="PIRSR606262-3"/>
    </source>
</evidence>
<evidence type="ECO:0000256" key="7">
    <source>
        <dbReference type="ARBA" id="ARBA00022801"/>
    </source>
</evidence>
<dbReference type="AlphaFoldDB" id="A0A1I0ILK6"/>
<dbReference type="InterPro" id="IPR050202">
    <property type="entry name" value="Cyt/Deoxycyt_deaminase"/>
</dbReference>
<dbReference type="GO" id="GO:0072527">
    <property type="term" value="P:pyrimidine-containing compound metabolic process"/>
    <property type="evidence" value="ECO:0007669"/>
    <property type="project" value="UniProtKB-ARBA"/>
</dbReference>
<dbReference type="GeneID" id="93277753"/>
<keyword evidence="18" id="KW-1185">Reference proteome</keyword>
<comment type="cofactor">
    <cofactor evidence="1 14 15">
        <name>Zn(2+)</name>
        <dbReference type="ChEBI" id="CHEBI:29105"/>
    </cofactor>
</comment>
<comment type="catalytic activity">
    <reaction evidence="11 15">
        <text>cytidine + H2O + H(+) = uridine + NH4(+)</text>
        <dbReference type="Rhea" id="RHEA:16069"/>
        <dbReference type="ChEBI" id="CHEBI:15377"/>
        <dbReference type="ChEBI" id="CHEBI:15378"/>
        <dbReference type="ChEBI" id="CHEBI:16704"/>
        <dbReference type="ChEBI" id="CHEBI:17562"/>
        <dbReference type="ChEBI" id="CHEBI:28938"/>
        <dbReference type="EC" id="3.5.4.5"/>
    </reaction>
</comment>
<dbReference type="SUPFAM" id="SSF53927">
    <property type="entry name" value="Cytidine deaminase-like"/>
    <property type="match status" value="1"/>
</dbReference>
<dbReference type="EMBL" id="FOIM01000022">
    <property type="protein sequence ID" value="SET97930.1"/>
    <property type="molecule type" value="Genomic_DNA"/>
</dbReference>
<sequence length="141" mass="15431">MTGRDKEILVEKALEARRFSYVPYSGFRVGAALLAKDGRIITGCNIENASYTPTNCAERTAVFKAVSEGILDFEAIAIAGGPGLEPPRDFAPPCGVCRQVLVEFCDPDRFLVLLCKGDKTWKEFTLAELLPLGFSGKNLER</sequence>
<keyword evidence="8 14" id="KW-0862">Zinc</keyword>
<evidence type="ECO:0000259" key="16">
    <source>
        <dbReference type="PROSITE" id="PS51747"/>
    </source>
</evidence>
<evidence type="ECO:0000256" key="2">
    <source>
        <dbReference type="ARBA" id="ARBA00003949"/>
    </source>
</evidence>
<proteinExistence type="inferred from homology"/>
<dbReference type="Pfam" id="PF00383">
    <property type="entry name" value="dCMP_cyt_deam_1"/>
    <property type="match status" value="1"/>
</dbReference>
<dbReference type="RefSeq" id="WP_092367334.1">
    <property type="nucleotide sequence ID" value="NZ_CAKXUV010000006.1"/>
</dbReference>
<dbReference type="EC" id="3.5.4.5" evidence="4 15"/>
<gene>
    <name evidence="17" type="ORF">SAMN05216313_12244</name>
</gene>
<evidence type="ECO:0000256" key="11">
    <source>
        <dbReference type="ARBA" id="ARBA00049558"/>
    </source>
</evidence>
<evidence type="ECO:0000256" key="1">
    <source>
        <dbReference type="ARBA" id="ARBA00001947"/>
    </source>
</evidence>
<keyword evidence="7 15" id="KW-0378">Hydrolase</keyword>
<reference evidence="18" key="1">
    <citation type="submission" date="2016-10" db="EMBL/GenBank/DDBJ databases">
        <authorList>
            <person name="Varghese N."/>
            <person name="Submissions S."/>
        </authorList>
    </citation>
    <scope>NUCLEOTIDE SEQUENCE [LARGE SCALE GENOMIC DNA]</scope>
    <source>
        <strain evidence="18">NLAE-zl-G277</strain>
    </source>
</reference>
<dbReference type="InterPro" id="IPR016192">
    <property type="entry name" value="APOBEC/CMP_deaminase_Zn-bd"/>
</dbReference>
<dbReference type="GO" id="GO:0008270">
    <property type="term" value="F:zinc ion binding"/>
    <property type="evidence" value="ECO:0007669"/>
    <property type="project" value="UniProtKB-UniRule"/>
</dbReference>
<evidence type="ECO:0000256" key="8">
    <source>
        <dbReference type="ARBA" id="ARBA00022833"/>
    </source>
</evidence>
<dbReference type="PROSITE" id="PS00903">
    <property type="entry name" value="CYT_DCMP_DEAMINASES_1"/>
    <property type="match status" value="1"/>
</dbReference>
<protein>
    <recommendedName>
        <fullName evidence="5 15">Cytidine deaminase</fullName>
        <ecNumber evidence="4 15">3.5.4.5</ecNumber>
    </recommendedName>
    <alternativeName>
        <fullName evidence="9 15">Cytidine aminohydrolase</fullName>
    </alternativeName>
</protein>
<evidence type="ECO:0000256" key="15">
    <source>
        <dbReference type="RuleBase" id="RU364006"/>
    </source>
</evidence>
<evidence type="ECO:0000256" key="10">
    <source>
        <dbReference type="ARBA" id="ARBA00049252"/>
    </source>
</evidence>
<dbReference type="GO" id="GO:0004126">
    <property type="term" value="F:cytidine deaminase activity"/>
    <property type="evidence" value="ECO:0007669"/>
    <property type="project" value="UniProtKB-UniRule"/>
</dbReference>
<keyword evidence="6 14" id="KW-0479">Metal-binding</keyword>
<comment type="function">
    <text evidence="2 15">This enzyme scavenges exogenous and endogenous cytidine and 2'-deoxycytidine for UMP synthesis.</text>
</comment>
<evidence type="ECO:0000256" key="9">
    <source>
        <dbReference type="ARBA" id="ARBA00032005"/>
    </source>
</evidence>
<accession>A0A1I0ILK6</accession>
<dbReference type="GO" id="GO:0005829">
    <property type="term" value="C:cytosol"/>
    <property type="evidence" value="ECO:0007669"/>
    <property type="project" value="TreeGrafter"/>
</dbReference>
<evidence type="ECO:0000256" key="4">
    <source>
        <dbReference type="ARBA" id="ARBA00012783"/>
    </source>
</evidence>
<organism evidence="17 18">
    <name type="scientific">Enterocloster lavalensis</name>
    <dbReference type="NCBI Taxonomy" id="460384"/>
    <lineage>
        <taxon>Bacteria</taxon>
        <taxon>Bacillati</taxon>
        <taxon>Bacillota</taxon>
        <taxon>Clostridia</taxon>
        <taxon>Lachnospirales</taxon>
        <taxon>Lachnospiraceae</taxon>
        <taxon>Enterocloster</taxon>
    </lineage>
</organism>
<evidence type="ECO:0000313" key="17">
    <source>
        <dbReference type="EMBL" id="SET97930.1"/>
    </source>
</evidence>
<dbReference type="GO" id="GO:0055086">
    <property type="term" value="P:nucleobase-containing small molecule metabolic process"/>
    <property type="evidence" value="ECO:0007669"/>
    <property type="project" value="UniProtKB-ARBA"/>
</dbReference>
<evidence type="ECO:0000256" key="6">
    <source>
        <dbReference type="ARBA" id="ARBA00022723"/>
    </source>
</evidence>
<feature type="binding site" evidence="14">
    <location>
        <position position="56"/>
    </location>
    <ligand>
        <name>Zn(2+)</name>
        <dbReference type="ChEBI" id="CHEBI:29105"/>
        <note>catalytic</note>
    </ligand>
</feature>
<dbReference type="InterPro" id="IPR002125">
    <property type="entry name" value="CMP_dCMP_dom"/>
</dbReference>
<evidence type="ECO:0000256" key="12">
    <source>
        <dbReference type="PIRSR" id="PIRSR606262-1"/>
    </source>
</evidence>
<feature type="binding site" evidence="13">
    <location>
        <begin position="45"/>
        <end position="51"/>
    </location>
    <ligand>
        <name>substrate</name>
    </ligand>
</feature>
<dbReference type="GO" id="GO:0042802">
    <property type="term" value="F:identical protein binding"/>
    <property type="evidence" value="ECO:0007669"/>
    <property type="project" value="UniProtKB-ARBA"/>
</dbReference>
<dbReference type="Gene3D" id="3.40.140.10">
    <property type="entry name" value="Cytidine Deaminase, domain 2"/>
    <property type="match status" value="1"/>
</dbReference>
<dbReference type="PANTHER" id="PTHR11644">
    <property type="entry name" value="CYTIDINE DEAMINASE"/>
    <property type="match status" value="1"/>
</dbReference>
<dbReference type="FunFam" id="3.40.140.10:FF:000008">
    <property type="entry name" value="Cytidine deaminase"/>
    <property type="match status" value="1"/>
</dbReference>
<dbReference type="CDD" id="cd01283">
    <property type="entry name" value="cytidine_deaminase"/>
    <property type="match status" value="1"/>
</dbReference>
<dbReference type="InterPro" id="IPR006262">
    <property type="entry name" value="Cyt_deam_tetra"/>
</dbReference>
<evidence type="ECO:0000256" key="13">
    <source>
        <dbReference type="PIRSR" id="PIRSR606262-2"/>
    </source>
</evidence>
<comment type="catalytic activity">
    <reaction evidence="10 15">
        <text>2'-deoxycytidine + H2O + H(+) = 2'-deoxyuridine + NH4(+)</text>
        <dbReference type="Rhea" id="RHEA:13433"/>
        <dbReference type="ChEBI" id="CHEBI:15377"/>
        <dbReference type="ChEBI" id="CHEBI:15378"/>
        <dbReference type="ChEBI" id="CHEBI:15698"/>
        <dbReference type="ChEBI" id="CHEBI:16450"/>
        <dbReference type="ChEBI" id="CHEBI:28938"/>
        <dbReference type="EC" id="3.5.4.5"/>
    </reaction>
</comment>
<dbReference type="STRING" id="460384.SAMN05216313_12244"/>
<feature type="binding site" evidence="14">
    <location>
        <position position="94"/>
    </location>
    <ligand>
        <name>Zn(2+)</name>
        <dbReference type="ChEBI" id="CHEBI:29105"/>
        <note>catalytic</note>
    </ligand>
</feature>
<dbReference type="PROSITE" id="PS51747">
    <property type="entry name" value="CYT_DCMP_DEAMINASES_2"/>
    <property type="match status" value="1"/>
</dbReference>
<evidence type="ECO:0000256" key="3">
    <source>
        <dbReference type="ARBA" id="ARBA00006576"/>
    </source>
</evidence>
<dbReference type="PANTHER" id="PTHR11644:SF2">
    <property type="entry name" value="CYTIDINE DEAMINASE"/>
    <property type="match status" value="1"/>
</dbReference>
<feature type="binding site" evidence="14">
    <location>
        <position position="97"/>
    </location>
    <ligand>
        <name>Zn(2+)</name>
        <dbReference type="ChEBI" id="CHEBI:29105"/>
        <note>catalytic</note>
    </ligand>
</feature>
<comment type="similarity">
    <text evidence="3 15">Belongs to the cytidine and deoxycytidylate deaminase family.</text>
</comment>
<evidence type="ECO:0000313" key="18">
    <source>
        <dbReference type="Proteomes" id="UP000198508"/>
    </source>
</evidence>
<dbReference type="NCBIfam" id="NF004064">
    <property type="entry name" value="PRK05578.1"/>
    <property type="match status" value="1"/>
</dbReference>
<name>A0A1I0ILK6_9FIRM</name>
<feature type="domain" description="CMP/dCMP-type deaminase" evidence="16">
    <location>
        <begin position="4"/>
        <end position="137"/>
    </location>
</feature>